<feature type="region of interest" description="Disordered" evidence="2">
    <location>
        <begin position="251"/>
        <end position="275"/>
    </location>
</feature>
<dbReference type="KEGG" id="vab:WPS_08080"/>
<keyword evidence="1" id="KW-0175">Coiled coil</keyword>
<keyword evidence="4" id="KW-1185">Reference proteome</keyword>
<organism evidence="3 4">
    <name type="scientific">Vulcanimicrobium alpinum</name>
    <dbReference type="NCBI Taxonomy" id="3016050"/>
    <lineage>
        <taxon>Bacteria</taxon>
        <taxon>Bacillati</taxon>
        <taxon>Vulcanimicrobiota</taxon>
        <taxon>Vulcanimicrobiia</taxon>
        <taxon>Vulcanimicrobiales</taxon>
        <taxon>Vulcanimicrobiaceae</taxon>
        <taxon>Vulcanimicrobium</taxon>
    </lineage>
</organism>
<protein>
    <submittedName>
        <fullName evidence="3">Uncharacterized protein</fullName>
    </submittedName>
</protein>
<sequence length="275" mass="29681">MSWIRQADSPEALRIPHRLAFPLRLRMSVFPVPSPEETPRAGSPSAPVDPAHAAAALTEAQKRAAERRLAAEQLLAQARMLEERIGIEAEQARIASARARVGQISAALNAAVADEHGAKEIAEGAATTLQAVIQEREKLQSRVDELRSAIEAAQEDVTALETRLADARSIVQRGVAAQNDASAQLDELARAEQQARAEAEAAEAGLRERIAAREQLEAELRSVETTVVPFSGAAPSLESIDMLNSLEKQIDAGSEASRRVAERRAADEARRRTTN</sequence>
<gene>
    <name evidence="3" type="ORF">WPS_08080</name>
</gene>
<evidence type="ECO:0000313" key="4">
    <source>
        <dbReference type="Proteomes" id="UP001317532"/>
    </source>
</evidence>
<feature type="coiled-coil region" evidence="1">
    <location>
        <begin position="129"/>
        <end position="226"/>
    </location>
</feature>
<dbReference type="Proteomes" id="UP001317532">
    <property type="component" value="Chromosome"/>
</dbReference>
<evidence type="ECO:0000256" key="1">
    <source>
        <dbReference type="SAM" id="Coils"/>
    </source>
</evidence>
<dbReference type="EMBL" id="AP025523">
    <property type="protein sequence ID" value="BDE05532.1"/>
    <property type="molecule type" value="Genomic_DNA"/>
</dbReference>
<accession>A0AAN2C9E5</accession>
<proteinExistence type="predicted"/>
<dbReference type="AlphaFoldDB" id="A0AAN2C9E5"/>
<reference evidence="3 4" key="1">
    <citation type="journal article" date="2022" name="ISME Commun">
        <title>Vulcanimicrobium alpinus gen. nov. sp. nov., the first cultivated representative of the candidate phylum 'Eremiobacterota', is a metabolically versatile aerobic anoxygenic phototroph.</title>
        <authorList>
            <person name="Yabe S."/>
            <person name="Muto K."/>
            <person name="Abe K."/>
            <person name="Yokota A."/>
            <person name="Staudigel H."/>
            <person name="Tebo B.M."/>
        </authorList>
    </citation>
    <scope>NUCLEOTIDE SEQUENCE [LARGE SCALE GENOMIC DNA]</scope>
    <source>
        <strain evidence="3 4">WC8-2</strain>
    </source>
</reference>
<feature type="compositionally biased region" description="Basic and acidic residues" evidence="2">
    <location>
        <begin position="256"/>
        <end position="275"/>
    </location>
</feature>
<name>A0AAN2C9E5_UNVUL</name>
<evidence type="ECO:0000256" key="2">
    <source>
        <dbReference type="SAM" id="MobiDB-lite"/>
    </source>
</evidence>
<evidence type="ECO:0000313" key="3">
    <source>
        <dbReference type="EMBL" id="BDE05532.1"/>
    </source>
</evidence>